<feature type="compositionally biased region" description="Acidic residues" evidence="6">
    <location>
        <begin position="90"/>
        <end position="104"/>
    </location>
</feature>
<dbReference type="GO" id="GO:0005730">
    <property type="term" value="C:nucleolus"/>
    <property type="evidence" value="ECO:0007669"/>
    <property type="project" value="UniProtKB-SubCell"/>
</dbReference>
<dbReference type="PROSITE" id="PS51721">
    <property type="entry name" value="G_CP"/>
    <property type="match status" value="1"/>
</dbReference>
<dbReference type="Gene3D" id="3.40.50.300">
    <property type="entry name" value="P-loop containing nucleotide triphosphate hydrolases"/>
    <property type="match status" value="1"/>
</dbReference>
<keyword evidence="2" id="KW-0547">Nucleotide-binding</keyword>
<evidence type="ECO:0000256" key="1">
    <source>
        <dbReference type="ARBA" id="ARBA00004604"/>
    </source>
</evidence>
<dbReference type="InterPro" id="IPR014813">
    <property type="entry name" value="Gnl3_N_dom"/>
</dbReference>
<dbReference type="InterPro" id="IPR050755">
    <property type="entry name" value="TRAFAC_YlqF/YawG_RiboMat"/>
</dbReference>
<dbReference type="OMA" id="FKLDGLW"/>
<evidence type="ECO:0000313" key="8">
    <source>
        <dbReference type="EMBL" id="KXN69425.1"/>
    </source>
</evidence>
<dbReference type="PRINTS" id="PR00326">
    <property type="entry name" value="GTP1OBG"/>
</dbReference>
<dbReference type="CDD" id="cd04178">
    <property type="entry name" value="Nucleostemin_like"/>
    <property type="match status" value="1"/>
</dbReference>
<dbReference type="InterPro" id="IPR027417">
    <property type="entry name" value="P-loop_NTPase"/>
</dbReference>
<dbReference type="GO" id="GO:0050793">
    <property type="term" value="P:regulation of developmental process"/>
    <property type="evidence" value="ECO:0007669"/>
    <property type="project" value="UniProtKB-ARBA"/>
</dbReference>
<dbReference type="STRING" id="796925.A0A137P328"/>
<keyword evidence="9" id="KW-1185">Reference proteome</keyword>
<dbReference type="InterPro" id="IPR030378">
    <property type="entry name" value="G_CP_dom"/>
</dbReference>
<sequence>MAAKIHKKASEKHRKDRKDSRLHPKSNKSKKDPGIPSLWPFKENLLQQVEERQLRAVEERERQQDARQNVQDKHRNLADIAAQAQKRAEEFEDSDDESDMEMEQDLAVTGGRDNSRKAYFREFKKVLTEADVILEVLDARDPIGCRTTHIERMIMDSGIQKRIILVLNKIDLVPRDVADKWIKYLRREYPTIGFKSSTQKQRSNIGQSSIHVKKADNDLLSSNEAVGAESLIKLLKNYSRSSNLKTSLTVGVIGYPNVGKSSLINSLRRAKVCGVGSTPGFTKVAQEVHLDSNLKLLDCPGIVFDLPSSSKRVDYGDVLLRNCIKVELLSDPIAPVQHLLTKCKPQTMMNHYSLPPFADVTQFLIELARARGKIKRGGLPDLESAARLVLNDWNTGKIAYYTLPPTESKQEVAQNTAIVDGWSREFNLAEFDQAQILENAPTTLAKGTLVMNTSLDASNADGEFLNTMEEE</sequence>
<protein>
    <submittedName>
        <fullName evidence="8">p-loop containing nucleoside triphosphate hydrolase protein</fullName>
    </submittedName>
</protein>
<evidence type="ECO:0000256" key="4">
    <source>
        <dbReference type="ARBA" id="ARBA00023134"/>
    </source>
</evidence>
<feature type="region of interest" description="Disordered" evidence="6">
    <location>
        <begin position="1"/>
        <end position="40"/>
    </location>
</feature>
<dbReference type="OrthoDB" id="10266128at2759"/>
<dbReference type="PANTHER" id="PTHR11089">
    <property type="entry name" value="GTP-BINDING PROTEIN-RELATED"/>
    <property type="match status" value="1"/>
</dbReference>
<evidence type="ECO:0000259" key="7">
    <source>
        <dbReference type="PROSITE" id="PS51721"/>
    </source>
</evidence>
<reference evidence="8 9" key="1">
    <citation type="journal article" date="2015" name="Genome Biol. Evol.">
        <title>Phylogenomic analyses indicate that early fungi evolved digesting cell walls of algal ancestors of land plants.</title>
        <authorList>
            <person name="Chang Y."/>
            <person name="Wang S."/>
            <person name="Sekimoto S."/>
            <person name="Aerts A.L."/>
            <person name="Choi C."/>
            <person name="Clum A."/>
            <person name="LaButti K.M."/>
            <person name="Lindquist E.A."/>
            <person name="Yee Ngan C."/>
            <person name="Ohm R.A."/>
            <person name="Salamov A.A."/>
            <person name="Grigoriev I.V."/>
            <person name="Spatafora J.W."/>
            <person name="Berbee M.L."/>
        </authorList>
    </citation>
    <scope>NUCLEOTIDE SEQUENCE [LARGE SCALE GENOMIC DNA]</scope>
    <source>
        <strain evidence="8 9">NRRL 28638</strain>
    </source>
</reference>
<dbReference type="Pfam" id="PF08701">
    <property type="entry name" value="GN3L_Grn1"/>
    <property type="match status" value="1"/>
</dbReference>
<keyword evidence="4" id="KW-0342">GTP-binding</keyword>
<name>A0A137P328_CONC2</name>
<proteinExistence type="predicted"/>
<comment type="subcellular location">
    <subcellularLocation>
        <location evidence="1">Nucleus</location>
        <location evidence="1">Nucleolus</location>
    </subcellularLocation>
</comment>
<evidence type="ECO:0000256" key="5">
    <source>
        <dbReference type="ARBA" id="ARBA00023242"/>
    </source>
</evidence>
<keyword evidence="3" id="KW-0175">Coiled coil</keyword>
<feature type="domain" description="CP-type G" evidence="7">
    <location>
        <begin position="120"/>
        <end position="305"/>
    </location>
</feature>
<accession>A0A137P328</accession>
<keyword evidence="8" id="KW-0378">Hydrolase</keyword>
<dbReference type="Pfam" id="PF01926">
    <property type="entry name" value="MMR_HSR1"/>
    <property type="match status" value="1"/>
</dbReference>
<dbReference type="Gene3D" id="1.10.1580.10">
    <property type="match status" value="1"/>
</dbReference>
<dbReference type="Proteomes" id="UP000070444">
    <property type="component" value="Unassembled WGS sequence"/>
</dbReference>
<dbReference type="PANTHER" id="PTHR11089:SF30">
    <property type="entry name" value="GUANINE NUCLEOTIDE-BINDING PROTEIN-LIKE 3 HOMOLOG"/>
    <property type="match status" value="1"/>
</dbReference>
<organism evidence="8 9">
    <name type="scientific">Conidiobolus coronatus (strain ATCC 28846 / CBS 209.66 / NRRL 28638)</name>
    <name type="common">Delacroixia coronata</name>
    <dbReference type="NCBI Taxonomy" id="796925"/>
    <lineage>
        <taxon>Eukaryota</taxon>
        <taxon>Fungi</taxon>
        <taxon>Fungi incertae sedis</taxon>
        <taxon>Zoopagomycota</taxon>
        <taxon>Entomophthoromycotina</taxon>
        <taxon>Entomophthoromycetes</taxon>
        <taxon>Entomophthorales</taxon>
        <taxon>Ancylistaceae</taxon>
        <taxon>Conidiobolus</taxon>
    </lineage>
</organism>
<dbReference type="InterPro" id="IPR023179">
    <property type="entry name" value="GTP-bd_ortho_bundle_sf"/>
</dbReference>
<dbReference type="SUPFAM" id="SSF52540">
    <property type="entry name" value="P-loop containing nucleoside triphosphate hydrolases"/>
    <property type="match status" value="1"/>
</dbReference>
<dbReference type="GO" id="GO:0051239">
    <property type="term" value="P:regulation of multicellular organismal process"/>
    <property type="evidence" value="ECO:0007669"/>
    <property type="project" value="UniProtKB-ARBA"/>
</dbReference>
<dbReference type="FunFam" id="3.40.50.300:FF:000571">
    <property type="entry name" value="Guanine nucleotide-binding protein-like NSN1"/>
    <property type="match status" value="1"/>
</dbReference>
<evidence type="ECO:0000313" key="9">
    <source>
        <dbReference type="Proteomes" id="UP000070444"/>
    </source>
</evidence>
<evidence type="ECO:0000256" key="3">
    <source>
        <dbReference type="ARBA" id="ARBA00023054"/>
    </source>
</evidence>
<dbReference type="EMBL" id="KQ964535">
    <property type="protein sequence ID" value="KXN69425.1"/>
    <property type="molecule type" value="Genomic_DNA"/>
</dbReference>
<feature type="region of interest" description="Disordered" evidence="6">
    <location>
        <begin position="82"/>
        <end position="109"/>
    </location>
</feature>
<gene>
    <name evidence="8" type="ORF">CONCODRAFT_79315</name>
</gene>
<dbReference type="GO" id="GO:0005525">
    <property type="term" value="F:GTP binding"/>
    <property type="evidence" value="ECO:0007669"/>
    <property type="project" value="UniProtKB-KW"/>
</dbReference>
<dbReference type="FunFam" id="1.10.1580.10:FF:000002">
    <property type="entry name" value="Guanine nucleotide-binding protein-like 3 (nucleolar)-like"/>
    <property type="match status" value="1"/>
</dbReference>
<keyword evidence="5" id="KW-0539">Nucleus</keyword>
<evidence type="ECO:0000256" key="6">
    <source>
        <dbReference type="SAM" id="MobiDB-lite"/>
    </source>
</evidence>
<feature type="compositionally biased region" description="Basic residues" evidence="6">
    <location>
        <begin position="1"/>
        <end position="16"/>
    </location>
</feature>
<dbReference type="AlphaFoldDB" id="A0A137P328"/>
<evidence type="ECO:0000256" key="2">
    <source>
        <dbReference type="ARBA" id="ARBA00022741"/>
    </source>
</evidence>
<dbReference type="GO" id="GO:0016787">
    <property type="term" value="F:hydrolase activity"/>
    <property type="evidence" value="ECO:0007669"/>
    <property type="project" value="UniProtKB-KW"/>
</dbReference>
<dbReference type="InterPro" id="IPR006073">
    <property type="entry name" value="GTP-bd"/>
</dbReference>